<organism evidence="2 3">
    <name type="scientific">Modicella reniformis</name>
    <dbReference type="NCBI Taxonomy" id="1440133"/>
    <lineage>
        <taxon>Eukaryota</taxon>
        <taxon>Fungi</taxon>
        <taxon>Fungi incertae sedis</taxon>
        <taxon>Mucoromycota</taxon>
        <taxon>Mortierellomycotina</taxon>
        <taxon>Mortierellomycetes</taxon>
        <taxon>Mortierellales</taxon>
        <taxon>Mortierellaceae</taxon>
        <taxon>Modicella</taxon>
    </lineage>
</organism>
<dbReference type="Proteomes" id="UP000749646">
    <property type="component" value="Unassembled WGS sequence"/>
</dbReference>
<feature type="compositionally biased region" description="Acidic residues" evidence="1">
    <location>
        <begin position="261"/>
        <end position="270"/>
    </location>
</feature>
<protein>
    <submittedName>
        <fullName evidence="2">Uncharacterized protein</fullName>
    </submittedName>
</protein>
<feature type="non-terminal residue" evidence="2">
    <location>
        <position position="270"/>
    </location>
</feature>
<dbReference type="AlphaFoldDB" id="A0A9P6IK51"/>
<feature type="compositionally biased region" description="Polar residues" evidence="1">
    <location>
        <begin position="193"/>
        <end position="203"/>
    </location>
</feature>
<evidence type="ECO:0000256" key="1">
    <source>
        <dbReference type="SAM" id="MobiDB-lite"/>
    </source>
</evidence>
<feature type="compositionally biased region" description="Basic and acidic residues" evidence="1">
    <location>
        <begin position="236"/>
        <end position="249"/>
    </location>
</feature>
<sequence length="270" mass="29930">MASLKRIPIKDLTMKLEYSEMKEGKDHKSGTMEVTFSYKVNGSKETVKLVAGVEVYEEDLADPGIELLSLIDQKQIMPGDRIIVSGIISCQAFSIEGKVICSSRIAIRTYTMAGNEEAPVLRLGGSQHAPTTPTPARILQPLQALQSRAEDPGPSSKRVRNQTIVDIMPHQESSSRRVQLRKTLDIMARQDRSMSSSSQVQKQRTLDPMPRRESGGSTKSLLQGMSSQLDPSTIFDVRERLSELNRNREPTVSGTKRALEDNDQDSGEQS</sequence>
<name>A0A9P6IK51_9FUNG</name>
<gene>
    <name evidence="2" type="ORF">BGZ65_010845</name>
</gene>
<feature type="region of interest" description="Disordered" evidence="1">
    <location>
        <begin position="188"/>
        <end position="270"/>
    </location>
</feature>
<evidence type="ECO:0000313" key="2">
    <source>
        <dbReference type="EMBL" id="KAF9920896.1"/>
    </source>
</evidence>
<evidence type="ECO:0000313" key="3">
    <source>
        <dbReference type="Proteomes" id="UP000749646"/>
    </source>
</evidence>
<dbReference type="EMBL" id="JAAAHW010011150">
    <property type="protein sequence ID" value="KAF9920896.1"/>
    <property type="molecule type" value="Genomic_DNA"/>
</dbReference>
<keyword evidence="3" id="KW-1185">Reference proteome</keyword>
<feature type="compositionally biased region" description="Polar residues" evidence="1">
    <location>
        <begin position="215"/>
        <end position="231"/>
    </location>
</feature>
<proteinExistence type="predicted"/>
<comment type="caution">
    <text evidence="2">The sequence shown here is derived from an EMBL/GenBank/DDBJ whole genome shotgun (WGS) entry which is preliminary data.</text>
</comment>
<accession>A0A9P6IK51</accession>
<reference evidence="2" key="1">
    <citation type="journal article" date="2020" name="Fungal Divers.">
        <title>Resolving the Mortierellaceae phylogeny through synthesis of multi-gene phylogenetics and phylogenomics.</title>
        <authorList>
            <person name="Vandepol N."/>
            <person name="Liber J."/>
            <person name="Desiro A."/>
            <person name="Na H."/>
            <person name="Kennedy M."/>
            <person name="Barry K."/>
            <person name="Grigoriev I.V."/>
            <person name="Miller A.N."/>
            <person name="O'Donnell K."/>
            <person name="Stajich J.E."/>
            <person name="Bonito G."/>
        </authorList>
    </citation>
    <scope>NUCLEOTIDE SEQUENCE</scope>
    <source>
        <strain evidence="2">MES-2147</strain>
    </source>
</reference>